<evidence type="ECO:0000256" key="2">
    <source>
        <dbReference type="ARBA" id="ARBA00022737"/>
    </source>
</evidence>
<dbReference type="Pfam" id="PF24681">
    <property type="entry name" value="Kelch_KLHDC2_KLHL20_DRC7"/>
    <property type="match status" value="1"/>
</dbReference>
<evidence type="ECO:0000256" key="1">
    <source>
        <dbReference type="ARBA" id="ARBA00022441"/>
    </source>
</evidence>
<gene>
    <name evidence="4" type="ORF">BEWA_007820</name>
</gene>
<dbReference type="OrthoDB" id="10251809at2759"/>
<feature type="compositionally biased region" description="Basic and acidic residues" evidence="3">
    <location>
        <begin position="61"/>
        <end position="72"/>
    </location>
</feature>
<dbReference type="Gene3D" id="2.120.10.80">
    <property type="entry name" value="Kelch-type beta propeller"/>
    <property type="match status" value="2"/>
</dbReference>
<dbReference type="eggNOG" id="KOG0379">
    <property type="taxonomic scope" value="Eukaryota"/>
</dbReference>
<dbReference type="GeneID" id="15805688"/>
<dbReference type="InterPro" id="IPR015915">
    <property type="entry name" value="Kelch-typ_b-propeller"/>
</dbReference>
<dbReference type="SUPFAM" id="SSF117281">
    <property type="entry name" value="Kelch motif"/>
    <property type="match status" value="1"/>
</dbReference>
<dbReference type="VEuPathDB" id="PiroplasmaDB:BEWA_007820"/>
<keyword evidence="5" id="KW-1185">Reference proteome</keyword>
<name>L0B1K5_THEEQ</name>
<feature type="region of interest" description="Disordered" evidence="3">
    <location>
        <begin position="59"/>
        <end position="83"/>
    </location>
</feature>
<keyword evidence="2" id="KW-0677">Repeat</keyword>
<feature type="compositionally biased region" description="Polar residues" evidence="3">
    <location>
        <begin position="644"/>
        <end position="656"/>
    </location>
</feature>
<dbReference type="RefSeq" id="XP_004831039.1">
    <property type="nucleotide sequence ID" value="XM_004830982.1"/>
</dbReference>
<dbReference type="PANTHER" id="PTHR46093">
    <property type="entry name" value="ACYL-COA-BINDING DOMAIN-CONTAINING PROTEIN 5"/>
    <property type="match status" value="1"/>
</dbReference>
<evidence type="ECO:0000313" key="4">
    <source>
        <dbReference type="EMBL" id="AFZ81373.1"/>
    </source>
</evidence>
<dbReference type="EMBL" id="CP001670">
    <property type="protein sequence ID" value="AFZ81373.1"/>
    <property type="molecule type" value="Genomic_DNA"/>
</dbReference>
<evidence type="ECO:0000256" key="3">
    <source>
        <dbReference type="SAM" id="MobiDB-lite"/>
    </source>
</evidence>
<keyword evidence="1" id="KW-0880">Kelch repeat</keyword>
<protein>
    <submittedName>
        <fullName evidence="4">Uncharacterized protein</fullName>
    </submittedName>
</protein>
<feature type="compositionally biased region" description="Basic and acidic residues" evidence="3">
    <location>
        <begin position="657"/>
        <end position="666"/>
    </location>
</feature>
<organism evidence="4 5">
    <name type="scientific">Theileria equi strain WA</name>
    <dbReference type="NCBI Taxonomy" id="1537102"/>
    <lineage>
        <taxon>Eukaryota</taxon>
        <taxon>Sar</taxon>
        <taxon>Alveolata</taxon>
        <taxon>Apicomplexa</taxon>
        <taxon>Aconoidasida</taxon>
        <taxon>Piroplasmida</taxon>
        <taxon>Theileriidae</taxon>
        <taxon>Theileria</taxon>
    </lineage>
</organism>
<reference evidence="4 5" key="1">
    <citation type="journal article" date="2012" name="BMC Genomics">
        <title>Comparative genomic analysis and phylogenetic position of Theileria equi.</title>
        <authorList>
            <person name="Kappmeyer L.S."/>
            <person name="Thiagarajan M."/>
            <person name="Herndon D.R."/>
            <person name="Ramsay J.D."/>
            <person name="Caler E."/>
            <person name="Djikeng A."/>
            <person name="Gillespie J.J."/>
            <person name="Lau A.O."/>
            <person name="Roalson E.H."/>
            <person name="Silva J.C."/>
            <person name="Silva M.G."/>
            <person name="Suarez C.E."/>
            <person name="Ueti M.W."/>
            <person name="Nene V.M."/>
            <person name="Mealey R.H."/>
            <person name="Knowles D.P."/>
            <person name="Brayton K.A."/>
        </authorList>
    </citation>
    <scope>NUCLEOTIDE SEQUENCE [LARGE SCALE GENOMIC DNA]</scope>
    <source>
        <strain evidence="4 5">WA</strain>
    </source>
</reference>
<proteinExistence type="predicted"/>
<dbReference type="KEGG" id="beq:BEWA_007820"/>
<evidence type="ECO:0000313" key="5">
    <source>
        <dbReference type="Proteomes" id="UP000031512"/>
    </source>
</evidence>
<feature type="region of interest" description="Disordered" evidence="3">
    <location>
        <begin position="641"/>
        <end position="666"/>
    </location>
</feature>
<sequence length="666" mass="76078">MSLFQKKTIPGRLGHTIVSFVLFSENIREESSITEEGTYAYSCVYTLYSANVESNRSVTNNDDRLGAHDQNDIVHTSSSDTTTSKDYKLDSFWDFSPDDLCYYKEHAKIQNKNFKNNVAYNRIVTSIDLDETKRLLYGTWDPEQSERIWNNVNGGDSEEDEVFTDMQLVLEEDLLKPRKVPNVLLSTNHIRDFVKYDINDYDEEDNVEPNFRYNQKMLLMFGGAFPNDAILDSIPLNSMHSVIYGDLDVTNNLYMSHVDYYNNEWTLLDCINTPEPRAFHASCIIYVTIDTPILIVHGGFGAKRKVLPSEIYILNLSNKTLKWDTFFTNGPLPQRRYGHSISHIGNYLVIFGGTNGKQLFNDVWTLNINNGIYIEPGKLSANCWNKLEFNTLSPSPRAFHSCTKVGISSNSPMVVYGGEVNEDQVRSRIYALHVINDERIIWTILPVYVKCPSEARAFHSMAFIDNKFVIAGGIDLKSNGLANLRTLIYSLEKKTFHYCDDTISTICHQSWSAFGIIYHWGGLSQYYGKNQLESTTNVSNPIFYSDDRNIEEIYFNFLQQNTLQALQNDISIDDPLVFHSSNEKESNELDNQVIIEVSQPELSHELKLDTPKTEVPTFKGRPRRSAAIKCLNAIELDNLKRMQANENTTETNTDSAGNDKENNHSD</sequence>
<dbReference type="Proteomes" id="UP000031512">
    <property type="component" value="Chromosome 3"/>
</dbReference>
<dbReference type="PANTHER" id="PTHR46093:SF18">
    <property type="entry name" value="FIBRONECTIN TYPE-III DOMAIN-CONTAINING PROTEIN"/>
    <property type="match status" value="1"/>
</dbReference>
<accession>L0B1K5</accession>
<dbReference type="AlphaFoldDB" id="L0B1K5"/>
<dbReference type="STRING" id="1537102.L0B1K5"/>